<comment type="caution">
    <text evidence="1">The sequence shown here is derived from an EMBL/GenBank/DDBJ whole genome shotgun (WGS) entry which is preliminary data.</text>
</comment>
<evidence type="ECO:0008006" key="3">
    <source>
        <dbReference type="Google" id="ProtNLM"/>
    </source>
</evidence>
<reference evidence="1" key="1">
    <citation type="submission" date="2023-07" db="EMBL/GenBank/DDBJ databases">
        <title>A collection of bacterial strains from the Burkholderia cepacia Research Laboratory and Repository.</title>
        <authorList>
            <person name="Lipuma J."/>
            <person name="Spilker T."/>
            <person name="Caverly L."/>
        </authorList>
    </citation>
    <scope>NUCLEOTIDE SEQUENCE</scope>
    <source>
        <strain evidence="1">AU44268</strain>
    </source>
</reference>
<evidence type="ECO:0000313" key="1">
    <source>
        <dbReference type="EMBL" id="MDN7798350.1"/>
    </source>
</evidence>
<organism evidence="1 2">
    <name type="scientific">Burkholderia vietnamiensis</name>
    <dbReference type="NCBI Taxonomy" id="60552"/>
    <lineage>
        <taxon>Bacteria</taxon>
        <taxon>Pseudomonadati</taxon>
        <taxon>Pseudomonadota</taxon>
        <taxon>Betaproteobacteria</taxon>
        <taxon>Burkholderiales</taxon>
        <taxon>Burkholderiaceae</taxon>
        <taxon>Burkholderia</taxon>
        <taxon>Burkholderia cepacia complex</taxon>
    </lineage>
</organism>
<evidence type="ECO:0000313" key="2">
    <source>
        <dbReference type="Proteomes" id="UP001171620"/>
    </source>
</evidence>
<proteinExistence type="predicted"/>
<dbReference type="Pfam" id="PF24175">
    <property type="entry name" value="SU10_adaptor"/>
    <property type="match status" value="1"/>
</dbReference>
<dbReference type="EMBL" id="JAUJRV010000029">
    <property type="protein sequence ID" value="MDN7798350.1"/>
    <property type="molecule type" value="Genomic_DNA"/>
</dbReference>
<dbReference type="RefSeq" id="WP_146123429.1">
    <property type="nucleotide sequence ID" value="NZ_JAUJRV010000029.1"/>
</dbReference>
<gene>
    <name evidence="1" type="ORF">QZM33_25750</name>
</gene>
<dbReference type="InterPro" id="IPR056209">
    <property type="entry name" value="SU10_adaptor"/>
</dbReference>
<dbReference type="AlphaFoldDB" id="A0AAW7T7X3"/>
<name>A0AAW7T7X3_BURVI</name>
<sequence length="204" mass="23377">MASLDFSSYDDLQKVVATYLQRANLTAQIPLFIQLAEVRLRNIIRTLPQQVQLPYTLVPGQGSQIVALPSDYGAMIRVTYNSIPMTYITPDQLQLEKANDYLYEYTIIGTNILLQTYIDGSSALTMYYYQELQGLSDSNESNWLLEDYPNLYLYATLLEATPYLIDDERIEVWEGMLQEGVTEVQMAAKKEMTPERTKLTIKKS</sequence>
<dbReference type="Proteomes" id="UP001171620">
    <property type="component" value="Unassembled WGS sequence"/>
</dbReference>
<accession>A0AAW7T7X3</accession>
<protein>
    <recommendedName>
        <fullName evidence="3">DUF4255 domain-containing protein</fullName>
    </recommendedName>
</protein>